<dbReference type="InterPro" id="IPR050712">
    <property type="entry name" value="NAD(P)H-dep_reductase"/>
</dbReference>
<dbReference type="GO" id="GO:0016491">
    <property type="term" value="F:oxidoreductase activity"/>
    <property type="evidence" value="ECO:0007669"/>
    <property type="project" value="InterPro"/>
</dbReference>
<keyword evidence="3" id="KW-1185">Reference proteome</keyword>
<accession>A0A0B4X8Y6</accession>
<dbReference type="EMBL" id="CP006877">
    <property type="protein sequence ID" value="AJD43088.1"/>
    <property type="molecule type" value="Genomic_DNA"/>
</dbReference>
<dbReference type="InterPro" id="IPR005025">
    <property type="entry name" value="FMN_Rdtase-like_dom"/>
</dbReference>
<feature type="domain" description="NADPH-dependent FMN reductase-like" evidence="1">
    <location>
        <begin position="6"/>
        <end position="141"/>
    </location>
</feature>
<organism evidence="2 3">
    <name type="scientific">Rhizobium gallicum bv. gallicum R602sp</name>
    <dbReference type="NCBI Taxonomy" id="1041138"/>
    <lineage>
        <taxon>Bacteria</taxon>
        <taxon>Pseudomonadati</taxon>
        <taxon>Pseudomonadota</taxon>
        <taxon>Alphaproteobacteria</taxon>
        <taxon>Hyphomicrobiales</taxon>
        <taxon>Rhizobiaceae</taxon>
        <taxon>Rhizobium/Agrobacterium group</taxon>
        <taxon>Rhizobium</taxon>
    </lineage>
</organism>
<dbReference type="AlphaFoldDB" id="A0A0B4X8Y6"/>
<gene>
    <name evidence="2" type="ORF">RGR602_CH03789</name>
</gene>
<evidence type="ECO:0000313" key="3">
    <source>
        <dbReference type="Proteomes" id="UP000031368"/>
    </source>
</evidence>
<proteinExistence type="predicted"/>
<dbReference type="RefSeq" id="WP_039846338.1">
    <property type="nucleotide sequence ID" value="NZ_CP006877.1"/>
</dbReference>
<sequence>MQTAIRIGVIYGSIREGRICDRVVKWLTRQLTLYPLIDLDIIDPLDFDLPARHDSGHPEIERLASRLNAADAFIVVTPEYNHSFTAALKFVLDSFNEPWHGKPVAFVSYGGISGGLRAVEQLRLVFAELHAVTIRDTVSIAAPWNRFDEDGNLERPEDSLKLLARMVARLQWWAHALSAARAERPYRNIAA</sequence>
<dbReference type="PANTHER" id="PTHR30543:SF21">
    <property type="entry name" value="NAD(P)H-DEPENDENT FMN REDUCTASE LOT6"/>
    <property type="match status" value="1"/>
</dbReference>
<name>A0A0B4X8Y6_9HYPH</name>
<dbReference type="HOGENOM" id="CLU_055322_2_2_5"/>
<dbReference type="InterPro" id="IPR029039">
    <property type="entry name" value="Flavoprotein-like_sf"/>
</dbReference>
<evidence type="ECO:0000313" key="2">
    <source>
        <dbReference type="EMBL" id="AJD43088.1"/>
    </source>
</evidence>
<dbReference type="KEGG" id="rga:RGR602_CH03789"/>
<reference evidence="2 3" key="1">
    <citation type="submission" date="2013-11" db="EMBL/GenBank/DDBJ databases">
        <title>Complete genome sequence of Rhizobium gallicum bv. gallicum R602.</title>
        <authorList>
            <person name="Bustos P."/>
            <person name="Santamaria R.I."/>
            <person name="Lozano L."/>
            <person name="Acosta J.L."/>
            <person name="Ormeno-Orrillo E."/>
            <person name="Rogel M.A."/>
            <person name="Romero D."/>
            <person name="Cevallos M.A."/>
            <person name="Martinez-Romero E."/>
            <person name="Gonzalez V."/>
        </authorList>
    </citation>
    <scope>NUCLEOTIDE SEQUENCE [LARGE SCALE GENOMIC DNA]</scope>
    <source>
        <strain evidence="2 3">R602</strain>
    </source>
</reference>
<evidence type="ECO:0000259" key="1">
    <source>
        <dbReference type="Pfam" id="PF03358"/>
    </source>
</evidence>
<dbReference type="Gene3D" id="3.40.50.360">
    <property type="match status" value="1"/>
</dbReference>
<dbReference type="Pfam" id="PF03358">
    <property type="entry name" value="FMN_red"/>
    <property type="match status" value="1"/>
</dbReference>
<dbReference type="Proteomes" id="UP000031368">
    <property type="component" value="Chromosome"/>
</dbReference>
<protein>
    <submittedName>
        <fullName evidence="2">NADPH-dependent FMN reductase protein</fullName>
    </submittedName>
</protein>
<dbReference type="PANTHER" id="PTHR30543">
    <property type="entry name" value="CHROMATE REDUCTASE"/>
    <property type="match status" value="1"/>
</dbReference>
<dbReference type="GO" id="GO:0005829">
    <property type="term" value="C:cytosol"/>
    <property type="evidence" value="ECO:0007669"/>
    <property type="project" value="TreeGrafter"/>
</dbReference>
<dbReference type="SUPFAM" id="SSF52218">
    <property type="entry name" value="Flavoproteins"/>
    <property type="match status" value="1"/>
</dbReference>
<dbReference type="GO" id="GO:0010181">
    <property type="term" value="F:FMN binding"/>
    <property type="evidence" value="ECO:0007669"/>
    <property type="project" value="TreeGrafter"/>
</dbReference>